<proteinExistence type="predicted"/>
<feature type="transmembrane region" description="Helical" evidence="1">
    <location>
        <begin position="20"/>
        <end position="45"/>
    </location>
</feature>
<feature type="transmembrane region" description="Helical" evidence="1">
    <location>
        <begin position="100"/>
        <end position="121"/>
    </location>
</feature>
<feature type="domain" description="Phosphatidic acid phosphatase type 2/haloperoxidase" evidence="2">
    <location>
        <begin position="55"/>
        <end position="166"/>
    </location>
</feature>
<protein>
    <recommendedName>
        <fullName evidence="2">Phosphatidic acid phosphatase type 2/haloperoxidase domain-containing protein</fullName>
    </recommendedName>
</protein>
<dbReference type="Proteomes" id="UP000177801">
    <property type="component" value="Unassembled WGS sequence"/>
</dbReference>
<feature type="transmembrane region" description="Helical" evidence="1">
    <location>
        <begin position="128"/>
        <end position="145"/>
    </location>
</feature>
<dbReference type="AlphaFoldDB" id="A0A1G1ZFS5"/>
<dbReference type="EMBL" id="MHJD01000004">
    <property type="protein sequence ID" value="OGY62687.1"/>
    <property type="molecule type" value="Genomic_DNA"/>
</dbReference>
<evidence type="ECO:0000313" key="4">
    <source>
        <dbReference type="Proteomes" id="UP000177801"/>
    </source>
</evidence>
<gene>
    <name evidence="3" type="ORF">A3G58_01835</name>
</gene>
<dbReference type="InterPro" id="IPR036938">
    <property type="entry name" value="PAP2/HPO_sf"/>
</dbReference>
<reference evidence="3 4" key="1">
    <citation type="journal article" date="2016" name="Nat. Commun.">
        <title>Thousands of microbial genomes shed light on interconnected biogeochemical processes in an aquifer system.</title>
        <authorList>
            <person name="Anantharaman K."/>
            <person name="Brown C.T."/>
            <person name="Hug L.A."/>
            <person name="Sharon I."/>
            <person name="Castelle C.J."/>
            <person name="Probst A.J."/>
            <person name="Thomas B.C."/>
            <person name="Singh A."/>
            <person name="Wilkins M.J."/>
            <person name="Karaoz U."/>
            <person name="Brodie E.L."/>
            <person name="Williams K.H."/>
            <person name="Hubbard S.S."/>
            <person name="Banfield J.F."/>
        </authorList>
    </citation>
    <scope>NUCLEOTIDE SEQUENCE [LARGE SCALE GENOMIC DNA]</scope>
</reference>
<evidence type="ECO:0000259" key="2">
    <source>
        <dbReference type="SMART" id="SM00014"/>
    </source>
</evidence>
<sequence length="186" mass="20594">MTEIDSVVFEFLHGLIGKSFLIDGVFVFFSQYLIYILTFVFGIYLVRVKNWKERVNIFALGALGVIISRGIFTPLVRFFLDRPRPFVAFGIDPLSAHEATGSFPSGHIAFIAPLMIALWYADKRGGTWGLIGVFLIGIARIGSAVHWPSDILGGFLVGIVGYAIAWLLLKNKLSKETEDVPTGILE</sequence>
<dbReference type="InterPro" id="IPR000326">
    <property type="entry name" value="PAP2/HPO"/>
</dbReference>
<keyword evidence="1" id="KW-1133">Transmembrane helix</keyword>
<keyword evidence="1" id="KW-0472">Membrane</keyword>
<dbReference type="Pfam" id="PF01569">
    <property type="entry name" value="PAP2"/>
    <property type="match status" value="1"/>
</dbReference>
<dbReference type="SMART" id="SM00014">
    <property type="entry name" value="acidPPc"/>
    <property type="match status" value="1"/>
</dbReference>
<name>A0A1G1ZFS5_9BACT</name>
<evidence type="ECO:0000256" key="1">
    <source>
        <dbReference type="SAM" id="Phobius"/>
    </source>
</evidence>
<accession>A0A1G1ZFS5</accession>
<dbReference type="SUPFAM" id="SSF48317">
    <property type="entry name" value="Acid phosphatase/Vanadium-dependent haloperoxidase"/>
    <property type="match status" value="1"/>
</dbReference>
<evidence type="ECO:0000313" key="3">
    <source>
        <dbReference type="EMBL" id="OGY62687.1"/>
    </source>
</evidence>
<organism evidence="3 4">
    <name type="scientific">Candidatus Colwellbacteria bacterium RIFCSPLOWO2_12_FULL_46_17</name>
    <dbReference type="NCBI Taxonomy" id="1797695"/>
    <lineage>
        <taxon>Bacteria</taxon>
        <taxon>Candidatus Colwelliibacteriota</taxon>
    </lineage>
</organism>
<feature type="transmembrane region" description="Helical" evidence="1">
    <location>
        <begin position="151"/>
        <end position="169"/>
    </location>
</feature>
<dbReference type="Gene3D" id="1.20.144.10">
    <property type="entry name" value="Phosphatidic acid phosphatase type 2/haloperoxidase"/>
    <property type="match status" value="1"/>
</dbReference>
<keyword evidence="1" id="KW-0812">Transmembrane</keyword>
<comment type="caution">
    <text evidence="3">The sequence shown here is derived from an EMBL/GenBank/DDBJ whole genome shotgun (WGS) entry which is preliminary data.</text>
</comment>
<feature type="transmembrane region" description="Helical" evidence="1">
    <location>
        <begin position="57"/>
        <end position="80"/>
    </location>
</feature>